<dbReference type="Gramene" id="EOY32757">
    <property type="protein sequence ID" value="EOY32757"/>
    <property type="gene ID" value="TCM_040787"/>
</dbReference>
<dbReference type="STRING" id="3641.A0A061GUC6"/>
<reference evidence="2 3" key="1">
    <citation type="journal article" date="2013" name="Genome Biol.">
        <title>The genome sequence of the most widely cultivated cacao type and its use to identify candidate genes regulating pod color.</title>
        <authorList>
            <person name="Motamayor J.C."/>
            <person name="Mockaitis K."/>
            <person name="Schmutz J."/>
            <person name="Haiminen N."/>
            <person name="Iii D.L."/>
            <person name="Cornejo O."/>
            <person name="Findley S.D."/>
            <person name="Zheng P."/>
            <person name="Utro F."/>
            <person name="Royaert S."/>
            <person name="Saski C."/>
            <person name="Jenkins J."/>
            <person name="Podicheti R."/>
            <person name="Zhao M."/>
            <person name="Scheffler B.E."/>
            <person name="Stack J.C."/>
            <person name="Feltus F.A."/>
            <person name="Mustiga G.M."/>
            <person name="Amores F."/>
            <person name="Phillips W."/>
            <person name="Marelli J.P."/>
            <person name="May G.D."/>
            <person name="Shapiro H."/>
            <person name="Ma J."/>
            <person name="Bustamante C.D."/>
            <person name="Schnell R.J."/>
            <person name="Main D."/>
            <person name="Gilbert D."/>
            <person name="Parida L."/>
            <person name="Kuhn D.N."/>
        </authorList>
    </citation>
    <scope>NUCLEOTIDE SEQUENCE [LARGE SCALE GENOMIC DNA]</scope>
    <source>
        <strain evidence="3">cv. Matina 1-6</strain>
    </source>
</reference>
<dbReference type="eggNOG" id="KOG1075">
    <property type="taxonomic scope" value="Eukaryota"/>
</dbReference>
<dbReference type="InParanoid" id="A0A061GUC6"/>
<sequence length="178" mass="19826">MGNDGEGMVRGWFRVSTIWNGIPTETFIPTRGIRQGDPLSPYLFVLCLETLSQLVNEEVSLGNWKPLVVTTRGPYLTHVCFADDLMLFGEASVKQVQTIMRVLDKFCLASGQKVSLEKSRMLVSSNVPLSKARVLSSDAKIPLTKDFGKYLGSPVIHGRVLKTTYTEVILKVKARLEH</sequence>
<dbReference type="HOGENOM" id="CLU_087758_1_0_1"/>
<dbReference type="OMA" id="ICCKANR"/>
<dbReference type="InterPro" id="IPR000477">
    <property type="entry name" value="RT_dom"/>
</dbReference>
<dbReference type="Pfam" id="PF00078">
    <property type="entry name" value="RVT_1"/>
    <property type="match status" value="1"/>
</dbReference>
<dbReference type="PROSITE" id="PS50878">
    <property type="entry name" value="RT_POL"/>
    <property type="match status" value="1"/>
</dbReference>
<evidence type="ECO:0000313" key="2">
    <source>
        <dbReference type="EMBL" id="EOY32757.1"/>
    </source>
</evidence>
<proteinExistence type="predicted"/>
<dbReference type="InterPro" id="IPR043502">
    <property type="entry name" value="DNA/RNA_pol_sf"/>
</dbReference>
<dbReference type="Proteomes" id="UP000026915">
    <property type="component" value="Chromosome 9"/>
</dbReference>
<accession>A0A061GUC6</accession>
<dbReference type="PANTHER" id="PTHR33116:SF70">
    <property type="entry name" value="NON-LTR RETROELEMENT REVERSE TRANSCRIPTASE-LIKE PROTEIN"/>
    <property type="match status" value="1"/>
</dbReference>
<organism evidence="2 3">
    <name type="scientific">Theobroma cacao</name>
    <name type="common">Cacao</name>
    <name type="synonym">Cocoa</name>
    <dbReference type="NCBI Taxonomy" id="3641"/>
    <lineage>
        <taxon>Eukaryota</taxon>
        <taxon>Viridiplantae</taxon>
        <taxon>Streptophyta</taxon>
        <taxon>Embryophyta</taxon>
        <taxon>Tracheophyta</taxon>
        <taxon>Spermatophyta</taxon>
        <taxon>Magnoliopsida</taxon>
        <taxon>eudicotyledons</taxon>
        <taxon>Gunneridae</taxon>
        <taxon>Pentapetalae</taxon>
        <taxon>rosids</taxon>
        <taxon>malvids</taxon>
        <taxon>Malvales</taxon>
        <taxon>Malvaceae</taxon>
        <taxon>Byttnerioideae</taxon>
        <taxon>Theobroma</taxon>
    </lineage>
</organism>
<evidence type="ECO:0000313" key="3">
    <source>
        <dbReference type="Proteomes" id="UP000026915"/>
    </source>
</evidence>
<dbReference type="AlphaFoldDB" id="A0A061GUC6"/>
<dbReference type="PANTHER" id="PTHR33116">
    <property type="entry name" value="REVERSE TRANSCRIPTASE ZINC-BINDING DOMAIN-CONTAINING PROTEIN-RELATED-RELATED"/>
    <property type="match status" value="1"/>
</dbReference>
<protein>
    <recommendedName>
        <fullName evidence="1">Reverse transcriptase domain-containing protein</fullName>
    </recommendedName>
</protein>
<dbReference type="EMBL" id="CM001887">
    <property type="protein sequence ID" value="EOY32757.1"/>
    <property type="molecule type" value="Genomic_DNA"/>
</dbReference>
<keyword evidence="3" id="KW-1185">Reference proteome</keyword>
<evidence type="ECO:0000259" key="1">
    <source>
        <dbReference type="PROSITE" id="PS50878"/>
    </source>
</evidence>
<dbReference type="SUPFAM" id="SSF56672">
    <property type="entry name" value="DNA/RNA polymerases"/>
    <property type="match status" value="1"/>
</dbReference>
<name>A0A061GUC6_THECC</name>
<feature type="domain" description="Reverse transcriptase" evidence="1">
    <location>
        <begin position="1"/>
        <end position="155"/>
    </location>
</feature>
<gene>
    <name evidence="2" type="ORF">TCM_040787</name>
</gene>